<evidence type="ECO:0000256" key="7">
    <source>
        <dbReference type="ARBA" id="ARBA00031580"/>
    </source>
</evidence>
<feature type="binding site" evidence="10">
    <location>
        <position position="88"/>
    </location>
    <ligand>
        <name>[2Fe-2S] cluster</name>
        <dbReference type="ChEBI" id="CHEBI:190135"/>
    </ligand>
</feature>
<protein>
    <recommendedName>
        <fullName evidence="2">NADH-quinone oxidoreductase subunit E</fullName>
    </recommendedName>
    <alternativeName>
        <fullName evidence="7">NADH dehydrogenase I subunit E</fullName>
    </alternativeName>
    <alternativeName>
        <fullName evidence="8">NDH-1 subunit E</fullName>
    </alternativeName>
</protein>
<dbReference type="NCBIfam" id="NF005722">
    <property type="entry name" value="PRK07539.1-2"/>
    <property type="match status" value="1"/>
</dbReference>
<dbReference type="NCBIfam" id="TIGR01958">
    <property type="entry name" value="nuoE_fam"/>
    <property type="match status" value="1"/>
</dbReference>
<proteinExistence type="inferred from homology"/>
<dbReference type="EMBL" id="JAWXYB010000018">
    <property type="protein sequence ID" value="MDX5932953.1"/>
    <property type="molecule type" value="Genomic_DNA"/>
</dbReference>
<keyword evidence="5 10" id="KW-0408">Iron</keyword>
<evidence type="ECO:0000256" key="1">
    <source>
        <dbReference type="ARBA" id="ARBA00010643"/>
    </source>
</evidence>
<evidence type="ECO:0000256" key="8">
    <source>
        <dbReference type="ARBA" id="ARBA00032788"/>
    </source>
</evidence>
<dbReference type="InterPro" id="IPR041921">
    <property type="entry name" value="NuoE_N"/>
</dbReference>
<accession>A0AAW9DV44</accession>
<evidence type="ECO:0000256" key="5">
    <source>
        <dbReference type="ARBA" id="ARBA00023004"/>
    </source>
</evidence>
<dbReference type="Gene3D" id="3.40.30.10">
    <property type="entry name" value="Glutaredoxin"/>
    <property type="match status" value="1"/>
</dbReference>
<dbReference type="PANTHER" id="PTHR10371:SF3">
    <property type="entry name" value="NADH DEHYDROGENASE [UBIQUINONE] FLAVOPROTEIN 2, MITOCHONDRIAL"/>
    <property type="match status" value="1"/>
</dbReference>
<reference evidence="11 12" key="1">
    <citation type="submission" date="2023-11" db="EMBL/GenBank/DDBJ databases">
        <title>MicrobeMod: A computational toolkit for identifying prokaryotic methylation and restriction-modification with nanopore sequencing.</title>
        <authorList>
            <person name="Crits-Christoph A."/>
            <person name="Kang S.C."/>
            <person name="Lee H."/>
            <person name="Ostrov N."/>
        </authorList>
    </citation>
    <scope>NUCLEOTIDE SEQUENCE [LARGE SCALE GENOMIC DNA]</scope>
    <source>
        <strain evidence="11 12">DSMZ 700</strain>
    </source>
</reference>
<keyword evidence="6 10" id="KW-0411">Iron-sulfur</keyword>
<evidence type="ECO:0000256" key="3">
    <source>
        <dbReference type="ARBA" id="ARBA00022714"/>
    </source>
</evidence>
<dbReference type="InterPro" id="IPR002023">
    <property type="entry name" value="NuoE-like"/>
</dbReference>
<dbReference type="CDD" id="cd03064">
    <property type="entry name" value="TRX_Fd_NuoE"/>
    <property type="match status" value="1"/>
</dbReference>
<dbReference type="PANTHER" id="PTHR10371">
    <property type="entry name" value="NADH DEHYDROGENASE UBIQUINONE FLAVOPROTEIN 2, MITOCHONDRIAL"/>
    <property type="match status" value="1"/>
</dbReference>
<dbReference type="InterPro" id="IPR036249">
    <property type="entry name" value="Thioredoxin-like_sf"/>
</dbReference>
<evidence type="ECO:0000256" key="2">
    <source>
        <dbReference type="ARBA" id="ARBA00019898"/>
    </source>
</evidence>
<evidence type="ECO:0000313" key="11">
    <source>
        <dbReference type="EMBL" id="MDX5932953.1"/>
    </source>
</evidence>
<feature type="binding site" evidence="10">
    <location>
        <position position="129"/>
    </location>
    <ligand>
        <name>[2Fe-2S] cluster</name>
        <dbReference type="ChEBI" id="CHEBI:190135"/>
    </ligand>
</feature>
<gene>
    <name evidence="11" type="primary">nuoE</name>
    <name evidence="11" type="ORF">SIL87_19560</name>
</gene>
<dbReference type="FunFam" id="3.40.30.10:FF:000015">
    <property type="entry name" value="NADH-quinone oxidoreductase subunit E"/>
    <property type="match status" value="1"/>
</dbReference>
<evidence type="ECO:0000313" key="12">
    <source>
        <dbReference type="Proteomes" id="UP001279553"/>
    </source>
</evidence>
<dbReference type="RefSeq" id="WP_319615810.1">
    <property type="nucleotide sequence ID" value="NZ_JAWXYB010000018.1"/>
</dbReference>
<dbReference type="AlphaFoldDB" id="A0AAW9DV44"/>
<organism evidence="11 12">
    <name type="scientific">Acidiphilium acidophilum</name>
    <name type="common">Thiobacillus acidophilus</name>
    <dbReference type="NCBI Taxonomy" id="76588"/>
    <lineage>
        <taxon>Bacteria</taxon>
        <taxon>Pseudomonadati</taxon>
        <taxon>Pseudomonadota</taxon>
        <taxon>Alphaproteobacteria</taxon>
        <taxon>Acetobacterales</taxon>
        <taxon>Acidocellaceae</taxon>
        <taxon>Acidiphilium</taxon>
    </lineage>
</organism>
<keyword evidence="4 10" id="KW-0479">Metal-binding</keyword>
<name>A0AAW9DV44_ACIAO</name>
<evidence type="ECO:0000256" key="6">
    <source>
        <dbReference type="ARBA" id="ARBA00023014"/>
    </source>
</evidence>
<sequence length="166" mass="18179">MSIVERQPPLDATERAAIAELIAHYPTARAAAIDSLKYVQQRRRYVSDGTLHEVAHLLGMSAAELDEVATFYNLIYRKPVGEKVILLCDSISCWITGRDQLAAHIHQRLGIRQGETTADGRFTLLPIVCLGDCDHAPVMMVGDTLHGNVDTAALDAIFQPAESDTP</sequence>
<dbReference type="GO" id="GO:0003954">
    <property type="term" value="F:NADH dehydrogenase activity"/>
    <property type="evidence" value="ECO:0007669"/>
    <property type="project" value="TreeGrafter"/>
</dbReference>
<keyword evidence="3 10" id="KW-0001">2Fe-2S</keyword>
<comment type="cofactor">
    <cofactor evidence="9">
        <name>[2Fe-2S] cluster</name>
        <dbReference type="ChEBI" id="CHEBI:190135"/>
    </cofactor>
</comment>
<comment type="cofactor">
    <cofactor evidence="10">
        <name>[2Fe-2S] cluster</name>
        <dbReference type="ChEBI" id="CHEBI:190135"/>
    </cofactor>
    <text evidence="10">Binds 1 [2Fe-2S] cluster.</text>
</comment>
<dbReference type="PIRSF" id="PIRSF000216">
    <property type="entry name" value="NADH_DH_24kDa"/>
    <property type="match status" value="1"/>
</dbReference>
<dbReference type="Pfam" id="PF01257">
    <property type="entry name" value="2Fe-2S_thioredx"/>
    <property type="match status" value="1"/>
</dbReference>
<dbReference type="GO" id="GO:0051537">
    <property type="term" value="F:2 iron, 2 sulfur cluster binding"/>
    <property type="evidence" value="ECO:0007669"/>
    <property type="project" value="UniProtKB-KW"/>
</dbReference>
<dbReference type="InterPro" id="IPR042128">
    <property type="entry name" value="NuoE_dom"/>
</dbReference>
<comment type="caution">
    <text evidence="11">The sequence shown here is derived from an EMBL/GenBank/DDBJ whole genome shotgun (WGS) entry which is preliminary data.</text>
</comment>
<dbReference type="SUPFAM" id="SSF52833">
    <property type="entry name" value="Thioredoxin-like"/>
    <property type="match status" value="1"/>
</dbReference>
<evidence type="ECO:0000256" key="9">
    <source>
        <dbReference type="ARBA" id="ARBA00034078"/>
    </source>
</evidence>
<dbReference type="GO" id="GO:0046872">
    <property type="term" value="F:metal ion binding"/>
    <property type="evidence" value="ECO:0007669"/>
    <property type="project" value="UniProtKB-KW"/>
</dbReference>
<feature type="binding site" evidence="10">
    <location>
        <position position="93"/>
    </location>
    <ligand>
        <name>[2Fe-2S] cluster</name>
        <dbReference type="ChEBI" id="CHEBI:190135"/>
    </ligand>
</feature>
<evidence type="ECO:0000256" key="10">
    <source>
        <dbReference type="PIRSR" id="PIRSR000216-1"/>
    </source>
</evidence>
<dbReference type="Proteomes" id="UP001279553">
    <property type="component" value="Unassembled WGS sequence"/>
</dbReference>
<dbReference type="PROSITE" id="PS01099">
    <property type="entry name" value="COMPLEX1_24K"/>
    <property type="match status" value="1"/>
</dbReference>
<comment type="similarity">
    <text evidence="1">Belongs to the complex I 24 kDa subunit family.</text>
</comment>
<evidence type="ECO:0000256" key="4">
    <source>
        <dbReference type="ARBA" id="ARBA00022723"/>
    </source>
</evidence>
<dbReference type="Gene3D" id="1.10.10.1590">
    <property type="entry name" value="NADH-quinone oxidoreductase subunit E"/>
    <property type="match status" value="1"/>
</dbReference>
<keyword evidence="12" id="KW-1185">Reference proteome</keyword>
<feature type="binding site" evidence="10">
    <location>
        <position position="133"/>
    </location>
    <ligand>
        <name>[2Fe-2S] cluster</name>
        <dbReference type="ChEBI" id="CHEBI:190135"/>
    </ligand>
</feature>
<keyword evidence="11" id="KW-0560">Oxidoreductase</keyword>